<dbReference type="InterPro" id="IPR056884">
    <property type="entry name" value="NPHP3-like_N"/>
</dbReference>
<dbReference type="Pfam" id="PF24883">
    <property type="entry name" value="NPHP3_N"/>
    <property type="match status" value="1"/>
</dbReference>
<reference evidence="3 4" key="1">
    <citation type="journal article" date="2018" name="Sci. Rep.">
        <title>Comparative genomics provides insights into the lifestyle and reveals functional heterogeneity of dark septate endophytic fungi.</title>
        <authorList>
            <person name="Knapp D.G."/>
            <person name="Nemeth J.B."/>
            <person name="Barry K."/>
            <person name="Hainaut M."/>
            <person name="Henrissat B."/>
            <person name="Johnson J."/>
            <person name="Kuo A."/>
            <person name="Lim J.H.P."/>
            <person name="Lipzen A."/>
            <person name="Nolan M."/>
            <person name="Ohm R.A."/>
            <person name="Tamas L."/>
            <person name="Grigoriev I.V."/>
            <person name="Spatafora J.W."/>
            <person name="Nagy L.G."/>
            <person name="Kovacs G.M."/>
        </authorList>
    </citation>
    <scope>NUCLEOTIDE SEQUENCE [LARGE SCALE GENOMIC DNA]</scope>
    <source>
        <strain evidence="3 4">DSE2036</strain>
    </source>
</reference>
<dbReference type="EMBL" id="KZ805317">
    <property type="protein sequence ID" value="PVI04976.1"/>
    <property type="molecule type" value="Genomic_DNA"/>
</dbReference>
<gene>
    <name evidence="3" type="ORF">DM02DRAFT_517644</name>
</gene>
<keyword evidence="1" id="KW-0677">Repeat</keyword>
<dbReference type="InterPro" id="IPR027417">
    <property type="entry name" value="P-loop_NTPase"/>
</dbReference>
<feature type="domain" description="NACHT" evidence="2">
    <location>
        <begin position="164"/>
        <end position="318"/>
    </location>
</feature>
<proteinExistence type="predicted"/>
<sequence>MVLSRVDLPQHCAPRNEVENIRSLLESPPDVQLDALKRIIKEQKRERLLVVIDGLDAPGLSGKVQRGKEHRHRFFEQIKDFVNDLENYKAKVKALLTGEPVVDASSRTQHWICINYDEERTECLSSLLFDNSRYENISSGHEGSFEWIWTHAEFSDWLMASKSRLIYVQGKPGSGKSTLTKYVSESLLERENIAETAIVAKYFYSDREGESQRSHYHMLRSLLHDLLLQDENFFYSGFQKEYRNHLRPDSGMKRKYESLKRVLKSFKIYQASKPVYLIIDAVDESDQDDRRDILDLLLDLHEGPSERSTIKTFIASRPVGQLDSTSHNFIRLQDWTRGDICACAISFLDRLRLPDPTFYRSKALTFIVDRAQGVFLWVHLVGKDLLRNFDDGQSTQNVLEYLEELPQELDDYYKLMLQKICKNERNIADSRMLLQFVLFAKRPLTVDELLHALGARNTPDTGQLPLDAEFHLRVPTSKRILVCGGDFLEVKSNDERDICQVMHQTVRDYFFRPNSQAKQFILEKIDQDAHISIAMICIRYLTVVVANMNETKGLPPFSEWTDTQFAVCAQRLQQWPLASYALHHLAGK</sequence>
<evidence type="ECO:0000256" key="1">
    <source>
        <dbReference type="ARBA" id="ARBA00022737"/>
    </source>
</evidence>
<evidence type="ECO:0000313" key="4">
    <source>
        <dbReference type="Proteomes" id="UP000244855"/>
    </source>
</evidence>
<dbReference type="AlphaFoldDB" id="A0A2V1E3S9"/>
<evidence type="ECO:0000313" key="3">
    <source>
        <dbReference type="EMBL" id="PVI04976.1"/>
    </source>
</evidence>
<protein>
    <recommendedName>
        <fullName evidence="2">NACHT domain-containing protein</fullName>
    </recommendedName>
</protein>
<accession>A0A2V1E3S9</accession>
<dbReference type="PANTHER" id="PTHR10039">
    <property type="entry name" value="AMELOGENIN"/>
    <property type="match status" value="1"/>
</dbReference>
<dbReference type="PANTHER" id="PTHR10039:SF5">
    <property type="entry name" value="NACHT DOMAIN-CONTAINING PROTEIN"/>
    <property type="match status" value="1"/>
</dbReference>
<dbReference type="Gene3D" id="3.40.50.300">
    <property type="entry name" value="P-loop containing nucleotide triphosphate hydrolases"/>
    <property type="match status" value="1"/>
</dbReference>
<dbReference type="Proteomes" id="UP000244855">
    <property type="component" value="Unassembled WGS sequence"/>
</dbReference>
<dbReference type="OrthoDB" id="5382429at2759"/>
<organism evidence="3 4">
    <name type="scientific">Periconia macrospinosa</name>
    <dbReference type="NCBI Taxonomy" id="97972"/>
    <lineage>
        <taxon>Eukaryota</taxon>
        <taxon>Fungi</taxon>
        <taxon>Dikarya</taxon>
        <taxon>Ascomycota</taxon>
        <taxon>Pezizomycotina</taxon>
        <taxon>Dothideomycetes</taxon>
        <taxon>Pleosporomycetidae</taxon>
        <taxon>Pleosporales</taxon>
        <taxon>Massarineae</taxon>
        <taxon>Periconiaceae</taxon>
        <taxon>Periconia</taxon>
    </lineage>
</organism>
<evidence type="ECO:0000259" key="2">
    <source>
        <dbReference type="PROSITE" id="PS50837"/>
    </source>
</evidence>
<name>A0A2V1E3S9_9PLEO</name>
<dbReference type="STRING" id="97972.A0A2V1E3S9"/>
<dbReference type="PROSITE" id="PS50837">
    <property type="entry name" value="NACHT"/>
    <property type="match status" value="1"/>
</dbReference>
<dbReference type="InterPro" id="IPR007111">
    <property type="entry name" value="NACHT_NTPase"/>
</dbReference>
<dbReference type="SUPFAM" id="SSF52540">
    <property type="entry name" value="P-loop containing nucleoside triphosphate hydrolases"/>
    <property type="match status" value="1"/>
</dbReference>
<keyword evidence="4" id="KW-1185">Reference proteome</keyword>